<dbReference type="SMART" id="SM01205">
    <property type="entry name" value="FKS1_dom1"/>
    <property type="match status" value="1"/>
</dbReference>
<comment type="subcellular location">
    <subcellularLocation>
        <location evidence="1">Membrane</location>
        <topology evidence="1">Multi-pass membrane protein</topology>
    </subcellularLocation>
</comment>
<feature type="transmembrane region" description="Helical" evidence="12">
    <location>
        <begin position="1601"/>
        <end position="1624"/>
    </location>
</feature>
<comment type="catalytic activity">
    <reaction evidence="10">
        <text>[(1-&gt;3)-beta-D-glucosyl](n) + UDP-alpha-D-glucose = [(1-&gt;3)-beta-D-glucosyl](n+1) + UDP + H(+)</text>
        <dbReference type="Rhea" id="RHEA:21476"/>
        <dbReference type="Rhea" id="RHEA-COMP:11146"/>
        <dbReference type="Rhea" id="RHEA-COMP:14303"/>
        <dbReference type="ChEBI" id="CHEBI:15378"/>
        <dbReference type="ChEBI" id="CHEBI:37671"/>
        <dbReference type="ChEBI" id="CHEBI:58223"/>
        <dbReference type="ChEBI" id="CHEBI:58885"/>
        <dbReference type="EC" id="2.4.1.34"/>
    </reaction>
</comment>
<feature type="transmembrane region" description="Helical" evidence="12">
    <location>
        <begin position="1644"/>
        <end position="1676"/>
    </location>
</feature>
<name>A0A9P8PQH9_9ASCO</name>
<keyword evidence="6 12" id="KW-0812">Transmembrane</keyword>
<dbReference type="PANTHER" id="PTHR12741:SF97">
    <property type="entry name" value="1,3-BETA-GLUCAN SYNTHASE"/>
    <property type="match status" value="1"/>
</dbReference>
<dbReference type="OrthoDB" id="1880850at2759"/>
<keyword evidence="4" id="KW-0328">Glycosyltransferase</keyword>
<keyword evidence="15" id="KW-1185">Reference proteome</keyword>
<evidence type="ECO:0000256" key="12">
    <source>
        <dbReference type="SAM" id="Phobius"/>
    </source>
</evidence>
<dbReference type="InterPro" id="IPR056261">
    <property type="entry name" value="FKS1-like_dom2"/>
</dbReference>
<dbReference type="EC" id="2.4.1.34" evidence="3"/>
<dbReference type="GO" id="GO:0005886">
    <property type="term" value="C:plasma membrane"/>
    <property type="evidence" value="ECO:0007669"/>
    <property type="project" value="TreeGrafter"/>
</dbReference>
<dbReference type="GO" id="GO:0051278">
    <property type="term" value="P:fungal-type cell wall polysaccharide biosynthetic process"/>
    <property type="evidence" value="ECO:0007669"/>
    <property type="project" value="TreeGrafter"/>
</dbReference>
<feature type="transmembrane region" description="Helical" evidence="12">
    <location>
        <begin position="1716"/>
        <end position="1737"/>
    </location>
</feature>
<dbReference type="Pfam" id="PF14288">
    <property type="entry name" value="FKS1_dom1"/>
    <property type="match status" value="1"/>
</dbReference>
<feature type="compositionally biased region" description="Polar residues" evidence="11">
    <location>
        <begin position="1"/>
        <end position="16"/>
    </location>
</feature>
<feature type="transmembrane region" description="Helical" evidence="12">
    <location>
        <begin position="569"/>
        <end position="590"/>
    </location>
</feature>
<gene>
    <name evidence="14" type="ORF">WICMUC_002043</name>
</gene>
<evidence type="ECO:0000313" key="15">
    <source>
        <dbReference type="Proteomes" id="UP000769528"/>
    </source>
</evidence>
<evidence type="ECO:0000256" key="2">
    <source>
        <dbReference type="ARBA" id="ARBA00009040"/>
    </source>
</evidence>
<evidence type="ECO:0000256" key="6">
    <source>
        <dbReference type="ARBA" id="ARBA00022692"/>
    </source>
</evidence>
<feature type="transmembrane region" description="Helical" evidence="12">
    <location>
        <begin position="633"/>
        <end position="655"/>
    </location>
</feature>
<organism evidence="14 15">
    <name type="scientific">Wickerhamomyces mucosus</name>
    <dbReference type="NCBI Taxonomy" id="1378264"/>
    <lineage>
        <taxon>Eukaryota</taxon>
        <taxon>Fungi</taxon>
        <taxon>Dikarya</taxon>
        <taxon>Ascomycota</taxon>
        <taxon>Saccharomycotina</taxon>
        <taxon>Saccharomycetes</taxon>
        <taxon>Phaffomycetales</taxon>
        <taxon>Wickerhamomycetaceae</taxon>
        <taxon>Wickerhamomyces</taxon>
    </lineage>
</organism>
<dbReference type="GO" id="GO:0000148">
    <property type="term" value="C:1,3-beta-D-glucan synthase complex"/>
    <property type="evidence" value="ECO:0007669"/>
    <property type="project" value="InterPro"/>
</dbReference>
<dbReference type="GO" id="GO:0006075">
    <property type="term" value="P:(1-&gt;3)-beta-D-glucan biosynthetic process"/>
    <property type="evidence" value="ECO:0007669"/>
    <property type="project" value="InterPro"/>
</dbReference>
<feature type="transmembrane region" description="Helical" evidence="12">
    <location>
        <begin position="1683"/>
        <end position="1704"/>
    </location>
</feature>
<proteinExistence type="inferred from homology"/>
<feature type="transmembrane region" description="Helical" evidence="12">
    <location>
        <begin position="687"/>
        <end position="708"/>
    </location>
</feature>
<evidence type="ECO:0000256" key="3">
    <source>
        <dbReference type="ARBA" id="ARBA00012589"/>
    </source>
</evidence>
<dbReference type="EMBL" id="JAEUBF010000637">
    <property type="protein sequence ID" value="KAH3676412.1"/>
    <property type="molecule type" value="Genomic_DNA"/>
</dbReference>
<feature type="transmembrane region" description="Helical" evidence="12">
    <location>
        <begin position="460"/>
        <end position="481"/>
    </location>
</feature>
<feature type="transmembrane region" description="Helical" evidence="12">
    <location>
        <begin position="536"/>
        <end position="557"/>
    </location>
</feature>
<evidence type="ECO:0000256" key="11">
    <source>
        <dbReference type="SAM" id="MobiDB-lite"/>
    </source>
</evidence>
<feature type="domain" description="1,3-beta-glucan synthase component FKS1-like" evidence="13">
    <location>
        <begin position="298"/>
        <end position="412"/>
    </location>
</feature>
<evidence type="ECO:0000256" key="8">
    <source>
        <dbReference type="ARBA" id="ARBA00023136"/>
    </source>
</evidence>
<evidence type="ECO:0000256" key="5">
    <source>
        <dbReference type="ARBA" id="ARBA00022679"/>
    </source>
</evidence>
<feature type="compositionally biased region" description="Acidic residues" evidence="11">
    <location>
        <begin position="44"/>
        <end position="55"/>
    </location>
</feature>
<feature type="region of interest" description="Disordered" evidence="11">
    <location>
        <begin position="1"/>
        <end position="74"/>
    </location>
</feature>
<dbReference type="Pfam" id="PF02364">
    <property type="entry name" value="Glucan_synthase"/>
    <property type="match status" value="1"/>
</dbReference>
<dbReference type="InterPro" id="IPR026899">
    <property type="entry name" value="FKS1-like_dom1"/>
</dbReference>
<feature type="transmembrane region" description="Helical" evidence="12">
    <location>
        <begin position="493"/>
        <end position="516"/>
    </location>
</feature>
<comment type="similarity">
    <text evidence="2">Belongs to the glycosyltransferase 48 family.</text>
</comment>
<accession>A0A9P8PQH9</accession>
<reference evidence="14" key="1">
    <citation type="journal article" date="2021" name="Open Biol.">
        <title>Shared evolutionary footprints suggest mitochondrial oxidative damage underlies multiple complex I losses in fungi.</title>
        <authorList>
            <person name="Schikora-Tamarit M.A."/>
            <person name="Marcet-Houben M."/>
            <person name="Nosek J."/>
            <person name="Gabaldon T."/>
        </authorList>
    </citation>
    <scope>NUCLEOTIDE SEQUENCE</scope>
    <source>
        <strain evidence="14">CBS6341</strain>
    </source>
</reference>
<evidence type="ECO:0000259" key="13">
    <source>
        <dbReference type="SMART" id="SM01205"/>
    </source>
</evidence>
<dbReference type="InterPro" id="IPR003440">
    <property type="entry name" value="Glyco_trans_48_dom"/>
</dbReference>
<evidence type="ECO:0000256" key="10">
    <source>
        <dbReference type="ARBA" id="ARBA00047777"/>
    </source>
</evidence>
<dbReference type="Pfam" id="PF23605">
    <property type="entry name" value="FKS1_dom2"/>
    <property type="match status" value="1"/>
</dbReference>
<dbReference type="GO" id="GO:0003843">
    <property type="term" value="F:1,3-beta-D-glucan synthase activity"/>
    <property type="evidence" value="ECO:0007669"/>
    <property type="project" value="UniProtKB-EC"/>
</dbReference>
<feature type="transmembrane region" description="Helical" evidence="12">
    <location>
        <begin position="1787"/>
        <end position="1816"/>
    </location>
</feature>
<keyword evidence="5" id="KW-0808">Transferase</keyword>
<keyword evidence="7 12" id="KW-1133">Transmembrane helix</keyword>
<feature type="transmembrane region" description="Helical" evidence="12">
    <location>
        <begin position="1493"/>
        <end position="1511"/>
    </location>
</feature>
<evidence type="ECO:0000256" key="9">
    <source>
        <dbReference type="ARBA" id="ARBA00031935"/>
    </source>
</evidence>
<keyword evidence="8 12" id="KW-0472">Membrane</keyword>
<feature type="transmembrane region" description="Helical" evidence="12">
    <location>
        <begin position="1517"/>
        <end position="1534"/>
    </location>
</feature>
<evidence type="ECO:0000256" key="1">
    <source>
        <dbReference type="ARBA" id="ARBA00004141"/>
    </source>
</evidence>
<comment type="caution">
    <text evidence="14">The sequence shown here is derived from an EMBL/GenBank/DDBJ whole genome shotgun (WGS) entry which is preliminary data.</text>
</comment>
<protein>
    <recommendedName>
        <fullName evidence="3">1,3-beta-glucan synthase</fullName>
        <ecNumber evidence="3">2.4.1.34</ecNumber>
    </recommendedName>
    <alternativeName>
        <fullName evidence="9">1,3-beta-D-glucan-UDP glucosyltransferase</fullName>
    </alternativeName>
</protein>
<evidence type="ECO:0000313" key="14">
    <source>
        <dbReference type="EMBL" id="KAH3676412.1"/>
    </source>
</evidence>
<dbReference type="Proteomes" id="UP000769528">
    <property type="component" value="Unassembled WGS sequence"/>
</dbReference>
<evidence type="ECO:0000256" key="7">
    <source>
        <dbReference type="ARBA" id="ARBA00022989"/>
    </source>
</evidence>
<feature type="compositionally biased region" description="Polar residues" evidence="11">
    <location>
        <begin position="31"/>
        <end position="42"/>
    </location>
</feature>
<evidence type="ECO:0000256" key="4">
    <source>
        <dbReference type="ARBA" id="ARBA00022676"/>
    </source>
</evidence>
<reference evidence="14" key="2">
    <citation type="submission" date="2021-01" db="EMBL/GenBank/DDBJ databases">
        <authorList>
            <person name="Schikora-Tamarit M.A."/>
        </authorList>
    </citation>
    <scope>NUCLEOTIDE SEQUENCE</scope>
    <source>
        <strain evidence="14">CBS6341</strain>
    </source>
</reference>
<feature type="transmembrane region" description="Helical" evidence="12">
    <location>
        <begin position="1837"/>
        <end position="1863"/>
    </location>
</feature>
<sequence length="1908" mass="220166">MYSQSDQGAGNQSRNSLFADLGDGQMYDDTAQYNQRNQQPGNEVQDEDYNMDTENENGSSKYSDSPEFQLERQASTRDSFNFNSALTGRSAVAFSGFKTPRITSARWNERIKTSSDAKKLVSKDIDTSKRQSHIDLASEFFAAERGVFDALDNYHDPFPNWSDPEKIPITRKEIESIILDLMNVFGYQEDNAKNIFDYLLRLLDSRASRMSPHQALKSLHSDYIGGDNSNFKKWYFSVQLDIDDTLGFQNTKSNGQLKSSYINKKKKEGVDVREHDISFSYDESQKRWSENMTSLSVHDSITQLSIYLLCWGEANNIRFMPECLCFIFKCCNDYYYGLNVIKMKEKGNVKAKPFLEHVINPLYEYYRDECYELVDDCYIQRDRDHSSTIGYDDINQFFWYRKGLEKIRIKIGSESYSLVEYPPHERYLYLNSIQWDKCFHKTYREKRTWAHAFLNFNRIWIIHISFFWIFTMINSSVLYTPNYQQKLDNKPPLAITLSVIALNGPISVSINIIATILEFTFVPRSWPGARPLTMRLVILVTFFIVLIAPSGILFGWFQPLFGYRVSAKGALVLAIIQFGLSLVTTVSFAITPLSSLFASWGRLGKKDLREFLSNENFTNSVHKLKGNAALSSYGLWIAVLTLKFVESYFFFALSLEVPIRELSIINIKRCASEIIIGESFCRLQPKILLCLMCLTDLVLFFLDTYLWYIICNTFHSFCRSLYIGVSIWTPWRNIFSRLPKRIFSKIISSTPENSLKPKILVSQVWNAIIISMYREHLISLEHVQRLIYQQIIQTSSEGVETAILQEPNFFISHEDQIIESPLFESHAEAQRRIKFFAQSLSTPMPDPCSVAEMPTFTVLIPHYSEKITLTLREIIKEEEGYSNVTLLEYLKHLHPVEWNCFVEDTKMLAEENETESSTVDDSVEEANLENKNVTYPITKIDSLPFYSVGFKTATPEYILRTRIWASLHSQTLFRTISGFMNYSRAIKLMYDVENSFVAEASYFEGSEKDDDFTDTANPELNAQVRLEHAAVMALRKFRIVVSMQRMNEFSPDELANRDFILRAYPELQICYLEEEKSAENGEKCYYSSLIDGSCEVLENGQRKPKYRIKLSGNPILGDGKSDNQNHALIFSRGEYIQLIDANQDNYLEECLKIRSVLAEFEESAADKARLLYNHHDIDKQYEERFNILNPVAIIGTREYIFSENIGILGDVAAGKEQTFGTLFARTLARIGGKLHYGHPDFLNTIFMTTRGGVSKAQKGLHLNEDIYAGMNAVLRGGRIKHSEYIQCGKGRDLGFGSILNFNTKIGAGMGEQMLSREYYYLGTQLPLDRFLSFYYAHPGFHLNNIFIILSIQLFLMVTINLASLVNESVICEYNPNSPITDPRKPTGCSNLIPLIKWLERSILSIFVVFSISFVPLAVQELIERGVWRAFTRLGKHFLSFSPLFEVFVCKIYAQSLASDLSVGGARYIATGRGFATVRVPFHLLYSRFSGESFYFAISAMAMLFYCSLAMWNFALTYFWVTISALLISPFLYNPNQFSWNLFFMDYRKYLGWLWSGNSRGSEDSWIYYVRALRIQVTGSKRKKILGKTGDKLASDFKKPSFFNLLFSGIIPHILLISVVMYAFVFANSQNDIRNVTEGNSVVRILVFSFFPIIINLTILLIFFCISGAIGPFLTFFLPRFPSFVSTIVHSLVVINYVVSFELFWLTQNWDLKVSILGFYLCILIQGLVFQIITIIFLSREFKHDRSNKAWWSGKWASAGLGWGILTQPGRELLCKIIEVSIFTLDYILGHFILFAQIPILFIPYIDVWHTSLLFWLKPESHFRPQLLSKKKRRKRRLIVQFFSILFFFQFLVLIFLFLLPYIINDIMGVDIEDYLPEFISYIIQPEDGANHRKGLLAYRQMKQRKARL</sequence>
<dbReference type="PANTHER" id="PTHR12741">
    <property type="entry name" value="LYST-INTERACTING PROTEIN LIP5 DOPAMINE RESPONSIVE PROTEIN DRG-1"/>
    <property type="match status" value="1"/>
</dbReference>